<dbReference type="InterPro" id="IPR019783">
    <property type="entry name" value="SDO1/SBDS_N"/>
</dbReference>
<dbReference type="Gene3D" id="3.30.1250.10">
    <property type="entry name" value="Ribosome maturation protein SBDS, N-terminal domain"/>
    <property type="match status" value="1"/>
</dbReference>
<feature type="domain" description="Ribosome maturation protein SDO1/SBDS N-terminal" evidence="9">
    <location>
        <begin position="25"/>
        <end position="111"/>
    </location>
</feature>
<evidence type="ECO:0000256" key="3">
    <source>
        <dbReference type="ARBA" id="ARBA00007433"/>
    </source>
</evidence>
<dbReference type="GO" id="GO:0005737">
    <property type="term" value="C:cytoplasm"/>
    <property type="evidence" value="ECO:0007669"/>
    <property type="project" value="UniProtKB-SubCell"/>
</dbReference>
<dbReference type="InterPro" id="IPR037188">
    <property type="entry name" value="Sdo1/SBDS_central_sf"/>
</dbReference>
<dbReference type="PROSITE" id="PS01267">
    <property type="entry name" value="UPF0023"/>
    <property type="match status" value="1"/>
</dbReference>
<evidence type="ECO:0000259" key="10">
    <source>
        <dbReference type="Pfam" id="PF09377"/>
    </source>
</evidence>
<evidence type="ECO:0000256" key="4">
    <source>
        <dbReference type="ARBA" id="ARBA00022490"/>
    </source>
</evidence>
<dbReference type="InterPro" id="IPR036786">
    <property type="entry name" value="Ribosome_mat_SBDS_N_sf"/>
</dbReference>
<dbReference type="SUPFAM" id="SSF109728">
    <property type="entry name" value="Hypothetical protein AF0491, middle domain"/>
    <property type="match status" value="1"/>
</dbReference>
<dbReference type="InterPro" id="IPR039100">
    <property type="entry name" value="Sdo1/SBDS-like"/>
</dbReference>
<sequence>IAQQLHFRHFKMPINQPSNQIKLTNVSIVRLKKGGKRFEVACYKNKVMEWRSGVETDLDEVLQIKNVFSNVSKGQVSAQSDLQKAFKSEDLSKIIEEILKKGELQVSEKERSHQIDNFYREIATIVAEKCVNPHTKRPYTVTMIEKALGEIHLSVNVNKNTKSQALDAIKQLQEKKVIPISRAQMRLRITMPNSKETKKAKEKLTPLIASIEDESWDDEYELICLIDPGQYRTIGDILEKDIKGKGQIELLSLNDMSEGDIKF</sequence>
<reference evidence="12" key="1">
    <citation type="submission" date="2021-06" db="EMBL/GenBank/DDBJ databases">
        <authorList>
            <person name="Kallberg Y."/>
            <person name="Tangrot J."/>
            <person name="Rosling A."/>
        </authorList>
    </citation>
    <scope>NUCLEOTIDE SEQUENCE</scope>
    <source>
        <strain evidence="12">FL966</strain>
    </source>
</reference>
<evidence type="ECO:0000313" key="12">
    <source>
        <dbReference type="EMBL" id="CAG8527698.1"/>
    </source>
</evidence>
<dbReference type="Gene3D" id="1.10.10.900">
    <property type="entry name" value="SBDS protein C-terminal domain, subdomain 1"/>
    <property type="match status" value="1"/>
</dbReference>
<dbReference type="Gene3D" id="3.30.70.240">
    <property type="match status" value="1"/>
</dbReference>
<dbReference type="Proteomes" id="UP000789759">
    <property type="component" value="Unassembled WGS sequence"/>
</dbReference>
<comment type="caution">
    <text evidence="12">The sequence shown here is derived from an EMBL/GenBank/DDBJ whole genome shotgun (WGS) entry which is preliminary data.</text>
</comment>
<dbReference type="GO" id="GO:0042256">
    <property type="term" value="P:cytosolic ribosome assembly"/>
    <property type="evidence" value="ECO:0007669"/>
    <property type="project" value="InterPro"/>
</dbReference>
<dbReference type="InterPro" id="IPR002140">
    <property type="entry name" value="Sdo1/SBDS"/>
</dbReference>
<dbReference type="SUPFAM" id="SSF89895">
    <property type="entry name" value="FYSH domain"/>
    <property type="match status" value="1"/>
</dbReference>
<proteinExistence type="inferred from homology"/>
<evidence type="ECO:0000313" key="13">
    <source>
        <dbReference type="Proteomes" id="UP000789759"/>
    </source>
</evidence>
<protein>
    <recommendedName>
        <fullName evidence="8">Ribosome maturation protein SDO1</fullName>
    </recommendedName>
</protein>
<dbReference type="EMBL" id="CAJVQA010001828">
    <property type="protein sequence ID" value="CAG8527698.1"/>
    <property type="molecule type" value="Genomic_DNA"/>
</dbReference>
<dbReference type="InterPro" id="IPR018978">
    <property type="entry name" value="SDO1/SBDS_central"/>
</dbReference>
<evidence type="ECO:0000256" key="1">
    <source>
        <dbReference type="ARBA" id="ARBA00004123"/>
    </source>
</evidence>
<dbReference type="Pfam" id="PF01172">
    <property type="entry name" value="SBDS_N"/>
    <property type="match status" value="1"/>
</dbReference>
<dbReference type="Pfam" id="PF20268">
    <property type="entry name" value="SBDS_C"/>
    <property type="match status" value="1"/>
</dbReference>
<comment type="subunit">
    <text evidence="7">Associates with the 60S ribosomal subunit.</text>
</comment>
<dbReference type="Pfam" id="PF09377">
    <property type="entry name" value="SBDS_domain_II"/>
    <property type="match status" value="1"/>
</dbReference>
<accession>A0A9N9AC81</accession>
<dbReference type="InterPro" id="IPR018023">
    <property type="entry name" value="Ribosome_mat_SBDS_CS"/>
</dbReference>
<keyword evidence="5" id="KW-0690">Ribosome biogenesis</keyword>
<evidence type="ECO:0000256" key="6">
    <source>
        <dbReference type="ARBA" id="ARBA00023242"/>
    </source>
</evidence>
<feature type="domain" description="Ribosome maturation protein SDO1/SBDS central" evidence="10">
    <location>
        <begin position="120"/>
        <end position="183"/>
    </location>
</feature>
<comment type="similarity">
    <text evidence="3">Belongs to the SDO1/SBDS family.</text>
</comment>
<keyword evidence="13" id="KW-1185">Reference proteome</keyword>
<dbReference type="PANTHER" id="PTHR10927:SF1">
    <property type="entry name" value="RIBOSOME MATURATION PROTEIN SBDS"/>
    <property type="match status" value="1"/>
</dbReference>
<name>A0A9N9AC81_9GLOM</name>
<evidence type="ECO:0000256" key="7">
    <source>
        <dbReference type="ARBA" id="ARBA00049708"/>
    </source>
</evidence>
<dbReference type="AlphaFoldDB" id="A0A9N9AC81"/>
<evidence type="ECO:0000259" key="9">
    <source>
        <dbReference type="Pfam" id="PF01172"/>
    </source>
</evidence>
<dbReference type="OrthoDB" id="10253092at2759"/>
<dbReference type="PANTHER" id="PTHR10927">
    <property type="entry name" value="RIBOSOME MATURATION PROTEIN SBDS"/>
    <property type="match status" value="1"/>
</dbReference>
<gene>
    <name evidence="12" type="ORF">CPELLU_LOCUS3695</name>
</gene>
<keyword evidence="6" id="KW-0539">Nucleus</keyword>
<dbReference type="NCBIfam" id="TIGR00291">
    <property type="entry name" value="RNA_SBDS"/>
    <property type="match status" value="1"/>
</dbReference>
<keyword evidence="4" id="KW-0963">Cytoplasm</keyword>
<organism evidence="12 13">
    <name type="scientific">Cetraspora pellucida</name>
    <dbReference type="NCBI Taxonomy" id="1433469"/>
    <lineage>
        <taxon>Eukaryota</taxon>
        <taxon>Fungi</taxon>
        <taxon>Fungi incertae sedis</taxon>
        <taxon>Mucoromycota</taxon>
        <taxon>Glomeromycotina</taxon>
        <taxon>Glomeromycetes</taxon>
        <taxon>Diversisporales</taxon>
        <taxon>Gigasporaceae</taxon>
        <taxon>Cetraspora</taxon>
    </lineage>
</organism>
<dbReference type="InterPro" id="IPR046928">
    <property type="entry name" value="SDO1/SBDS_C"/>
</dbReference>
<dbReference type="GO" id="GO:0005634">
    <property type="term" value="C:nucleus"/>
    <property type="evidence" value="ECO:0007669"/>
    <property type="project" value="UniProtKB-SubCell"/>
</dbReference>
<evidence type="ECO:0000256" key="8">
    <source>
        <dbReference type="ARBA" id="ARBA00071414"/>
    </source>
</evidence>
<evidence type="ECO:0000259" key="11">
    <source>
        <dbReference type="Pfam" id="PF20268"/>
    </source>
</evidence>
<comment type="subcellular location">
    <subcellularLocation>
        <location evidence="2">Cytoplasm</location>
    </subcellularLocation>
    <subcellularLocation>
        <location evidence="1">Nucleus</location>
    </subcellularLocation>
</comment>
<evidence type="ECO:0000256" key="5">
    <source>
        <dbReference type="ARBA" id="ARBA00022517"/>
    </source>
</evidence>
<dbReference type="FunFam" id="3.30.1250.10:FF:000001">
    <property type="entry name" value="SBDS, ribosome maturation factor"/>
    <property type="match status" value="1"/>
</dbReference>
<evidence type="ECO:0000256" key="2">
    <source>
        <dbReference type="ARBA" id="ARBA00004496"/>
    </source>
</evidence>
<feature type="domain" description="Ribosome maturation protein SDO1/SBDS C-terminal" evidence="11">
    <location>
        <begin position="185"/>
        <end position="253"/>
    </location>
</feature>
<feature type="non-terminal residue" evidence="12">
    <location>
        <position position="1"/>
    </location>
</feature>